<evidence type="ECO:0000313" key="1">
    <source>
        <dbReference type="EMBL" id="MCY9761201.1"/>
    </source>
</evidence>
<accession>A0ABT4GWW7</accession>
<comment type="caution">
    <text evidence="1">The sequence shown here is derived from an EMBL/GenBank/DDBJ whole genome shotgun (WGS) entry which is preliminary data.</text>
</comment>
<protein>
    <submittedName>
        <fullName evidence="1">Uncharacterized protein</fullName>
    </submittedName>
</protein>
<evidence type="ECO:0000313" key="2">
    <source>
        <dbReference type="Proteomes" id="UP001527181"/>
    </source>
</evidence>
<sequence length="91" mass="10764">MNFYLVAYDLQKHDEDFEKMFHLLNSKGKAVQVQKNAVILASELTTQEIHDSIHDCAESYDWWVITKLDKEFTGRSEKVDLLNRFLRSHSF</sequence>
<name>A0ABT4GWW7_PAEAL</name>
<dbReference type="RefSeq" id="WP_163974774.1">
    <property type="nucleotide sequence ID" value="NZ_JAMDLX010000050.1"/>
</dbReference>
<organism evidence="1 2">
    <name type="scientific">Paenibacillus alvei</name>
    <name type="common">Bacillus alvei</name>
    <dbReference type="NCBI Taxonomy" id="44250"/>
    <lineage>
        <taxon>Bacteria</taxon>
        <taxon>Bacillati</taxon>
        <taxon>Bacillota</taxon>
        <taxon>Bacilli</taxon>
        <taxon>Bacillales</taxon>
        <taxon>Paenibacillaceae</taxon>
        <taxon>Paenibacillus</taxon>
    </lineage>
</organism>
<dbReference type="Proteomes" id="UP001527181">
    <property type="component" value="Unassembled WGS sequence"/>
</dbReference>
<gene>
    <name evidence="1" type="ORF">M5X12_11510</name>
</gene>
<proteinExistence type="predicted"/>
<dbReference type="EMBL" id="JAMDNP010000021">
    <property type="protein sequence ID" value="MCY9761201.1"/>
    <property type="molecule type" value="Genomic_DNA"/>
</dbReference>
<keyword evidence="2" id="KW-1185">Reference proteome</keyword>
<reference evidence="1 2" key="1">
    <citation type="submission" date="2022-05" db="EMBL/GenBank/DDBJ databases">
        <title>Genome Sequencing of Bee-Associated Microbes.</title>
        <authorList>
            <person name="Dunlap C."/>
        </authorList>
    </citation>
    <scope>NUCLEOTIDE SEQUENCE [LARGE SCALE GENOMIC DNA]</scope>
    <source>
        <strain evidence="1 2">NRRL B-04010</strain>
    </source>
</reference>